<organism evidence="1 2">
    <name type="scientific">Paraburkholderia humisilvae</name>
    <dbReference type="NCBI Taxonomy" id="627669"/>
    <lineage>
        <taxon>Bacteria</taxon>
        <taxon>Pseudomonadati</taxon>
        <taxon>Pseudomonadota</taxon>
        <taxon>Betaproteobacteria</taxon>
        <taxon>Burkholderiales</taxon>
        <taxon>Burkholderiaceae</taxon>
        <taxon>Paraburkholderia</taxon>
    </lineage>
</organism>
<keyword evidence="2" id="KW-1185">Reference proteome</keyword>
<dbReference type="AlphaFoldDB" id="A0A6J5DJH1"/>
<accession>A0A6J5DJH1</accession>
<gene>
    <name evidence="1" type="ORF">LMG29542_02307</name>
</gene>
<name>A0A6J5DJH1_9BURK</name>
<proteinExistence type="predicted"/>
<protein>
    <submittedName>
        <fullName evidence="1">Uncharacterized protein</fullName>
    </submittedName>
</protein>
<sequence>MHVPCRSRANVTSWWASVTHHAARRVIMRKLKPMLRRYVEYFLTGMTPTKALPRHPVFLVVTSSDGVAVKPSCPGDKTVPFRAVVNIIFVASPFPEDASLLPPPTSINRQTIAIRGGKGSKEGW</sequence>
<evidence type="ECO:0000313" key="1">
    <source>
        <dbReference type="EMBL" id="CAB3754299.1"/>
    </source>
</evidence>
<dbReference type="Proteomes" id="UP000494363">
    <property type="component" value="Unassembled WGS sequence"/>
</dbReference>
<reference evidence="1 2" key="1">
    <citation type="submission" date="2020-04" db="EMBL/GenBank/DDBJ databases">
        <authorList>
            <person name="De Canck E."/>
        </authorList>
    </citation>
    <scope>NUCLEOTIDE SEQUENCE [LARGE SCALE GENOMIC DNA]</scope>
    <source>
        <strain evidence="1 2">LMG 29542</strain>
    </source>
</reference>
<dbReference type="EMBL" id="CADIKH010000009">
    <property type="protein sequence ID" value="CAB3754299.1"/>
    <property type="molecule type" value="Genomic_DNA"/>
</dbReference>
<evidence type="ECO:0000313" key="2">
    <source>
        <dbReference type="Proteomes" id="UP000494363"/>
    </source>
</evidence>